<feature type="repeat" description="TPR" evidence="6">
    <location>
        <begin position="109"/>
        <end position="142"/>
    </location>
</feature>
<dbReference type="GO" id="GO:0005524">
    <property type="term" value="F:ATP binding"/>
    <property type="evidence" value="ECO:0007669"/>
    <property type="project" value="UniProtKB-KW"/>
</dbReference>
<keyword evidence="5" id="KW-0902">Two-component regulatory system</keyword>
<dbReference type="GO" id="GO:0004673">
    <property type="term" value="F:protein histidine kinase activity"/>
    <property type="evidence" value="ECO:0007669"/>
    <property type="project" value="UniProtKB-EC"/>
</dbReference>
<keyword evidence="3" id="KW-0808">Transferase</keyword>
<dbReference type="Pfam" id="PF13181">
    <property type="entry name" value="TPR_8"/>
    <property type="match status" value="1"/>
</dbReference>
<dbReference type="InterPro" id="IPR036890">
    <property type="entry name" value="HATPase_C_sf"/>
</dbReference>
<dbReference type="PANTHER" id="PTHR24421:SF10">
    <property type="entry name" value="NITRATE_NITRITE SENSOR PROTEIN NARQ"/>
    <property type="match status" value="1"/>
</dbReference>
<name>A0A7G8PRQ1_9FLAO</name>
<dbReference type="PANTHER" id="PTHR24421">
    <property type="entry name" value="NITRATE/NITRITE SENSOR PROTEIN NARX-RELATED"/>
    <property type="match status" value="1"/>
</dbReference>
<dbReference type="InterPro" id="IPR050482">
    <property type="entry name" value="Sensor_HK_TwoCompSys"/>
</dbReference>
<evidence type="ECO:0000313" key="9">
    <source>
        <dbReference type="Proteomes" id="UP000515514"/>
    </source>
</evidence>
<dbReference type="AlphaFoldDB" id="A0A7G8PRQ1"/>
<evidence type="ECO:0000256" key="1">
    <source>
        <dbReference type="ARBA" id="ARBA00000085"/>
    </source>
</evidence>
<gene>
    <name evidence="8" type="ORF">ALE3EI_0434</name>
</gene>
<proteinExistence type="predicted"/>
<keyword evidence="7" id="KW-0812">Transmembrane</keyword>
<dbReference type="SUPFAM" id="SSF48452">
    <property type="entry name" value="TPR-like"/>
    <property type="match status" value="1"/>
</dbReference>
<protein>
    <recommendedName>
        <fullName evidence="2">histidine kinase</fullName>
        <ecNumber evidence="2">2.7.13.3</ecNumber>
    </recommendedName>
</protein>
<keyword evidence="4" id="KW-0418">Kinase</keyword>
<keyword evidence="7" id="KW-0472">Membrane</keyword>
<evidence type="ECO:0000256" key="6">
    <source>
        <dbReference type="PROSITE-ProRule" id="PRU00339"/>
    </source>
</evidence>
<keyword evidence="8" id="KW-0067">ATP-binding</keyword>
<dbReference type="InterPro" id="IPR011990">
    <property type="entry name" value="TPR-like_helical_dom_sf"/>
</dbReference>
<keyword evidence="7" id="KW-1133">Transmembrane helix</keyword>
<keyword evidence="8" id="KW-0547">Nucleotide-binding</keyword>
<dbReference type="Pfam" id="PF13176">
    <property type="entry name" value="TPR_7"/>
    <property type="match status" value="1"/>
</dbReference>
<organism evidence="8 9">
    <name type="scientific">Constantimarinum furrinae</name>
    <dbReference type="NCBI Taxonomy" id="2562285"/>
    <lineage>
        <taxon>Bacteria</taxon>
        <taxon>Pseudomonadati</taxon>
        <taxon>Bacteroidota</taxon>
        <taxon>Flavobacteriia</taxon>
        <taxon>Flavobacteriales</taxon>
        <taxon>Flavobacteriaceae</taxon>
        <taxon>Altibacter/Constantimarinum group</taxon>
        <taxon>Constantimarinum</taxon>
    </lineage>
</organism>
<dbReference type="EMBL" id="CP052909">
    <property type="protein sequence ID" value="QNJ97017.1"/>
    <property type="molecule type" value="Genomic_DNA"/>
</dbReference>
<dbReference type="PROSITE" id="PS50293">
    <property type="entry name" value="TPR_REGION"/>
    <property type="match status" value="1"/>
</dbReference>
<dbReference type="GO" id="GO:0000160">
    <property type="term" value="P:phosphorelay signal transduction system"/>
    <property type="evidence" value="ECO:0007669"/>
    <property type="project" value="UniProtKB-KW"/>
</dbReference>
<comment type="catalytic activity">
    <reaction evidence="1">
        <text>ATP + protein L-histidine = ADP + protein N-phospho-L-histidine.</text>
        <dbReference type="EC" id="2.7.13.3"/>
    </reaction>
</comment>
<accession>A0A7G8PRQ1</accession>
<evidence type="ECO:0000256" key="7">
    <source>
        <dbReference type="SAM" id="Phobius"/>
    </source>
</evidence>
<dbReference type="CDD" id="cd16917">
    <property type="entry name" value="HATPase_UhpB-NarQ-NarX-like"/>
    <property type="match status" value="1"/>
</dbReference>
<dbReference type="Gene3D" id="1.25.40.10">
    <property type="entry name" value="Tetratricopeptide repeat domain"/>
    <property type="match status" value="2"/>
</dbReference>
<evidence type="ECO:0000313" key="8">
    <source>
        <dbReference type="EMBL" id="QNJ97017.1"/>
    </source>
</evidence>
<dbReference type="PROSITE" id="PS50005">
    <property type="entry name" value="TPR"/>
    <property type="match status" value="1"/>
</dbReference>
<evidence type="ECO:0000256" key="2">
    <source>
        <dbReference type="ARBA" id="ARBA00012438"/>
    </source>
</evidence>
<keyword evidence="9" id="KW-1185">Reference proteome</keyword>
<evidence type="ECO:0000256" key="5">
    <source>
        <dbReference type="ARBA" id="ARBA00023012"/>
    </source>
</evidence>
<dbReference type="RefSeq" id="WP_186990395.1">
    <property type="nucleotide sequence ID" value="NZ_CP052909.1"/>
</dbReference>
<evidence type="ECO:0000256" key="3">
    <source>
        <dbReference type="ARBA" id="ARBA00022679"/>
    </source>
</evidence>
<sequence length="543" mass="62753">MKTILFLFLFCISGLLTFGQEESDSLSYYYYSIVRPNEKSNTPAAIRFFRKRKYNSLKNNDTLNAIYASRMIAQGVYFEGHVYESEQEAVTGLQLIGDKEGEIYDEHRLGFFTQLGMVYRNIRDFKQAITIYDQALALKPNPDAHVILLNNKANAYKSLEEFNKAEEILLTGLEIVEKMQDTIKQALLLDNLGEVQHRLKDPKALNTLHKALRLRLNFKNLKHRFTSYMSLADFYLATNSDSSNYYIQKALSTAKSLKNSAYKHEAFNLLLKDHVDPDVREFMALTDSINTAAQLEDNKYAYRKWNVAEAKKRQELAEIGRESEKGKRILYQWIGLLVVVIAILLFFLFRIKHKRDRIRQVYETETRISKKVHDEVANDIYHLMNNLQQQKDVDARTVDSLDSLYNKTRDISKEISSISLDKEFDLELTDMLESFQNDEVNIITRNLSSITWSDFSKEKKLTIYRVLQELLTNMKKHSNASLVALQFEQKGKKCRIEYTDNGKGTVLEKGNGIRNTENRMDSINGSISFESSPGKGFKAIIAI</sequence>
<dbReference type="Proteomes" id="UP000515514">
    <property type="component" value="Chromosome"/>
</dbReference>
<evidence type="ECO:0000256" key="4">
    <source>
        <dbReference type="ARBA" id="ARBA00022777"/>
    </source>
</evidence>
<dbReference type="Gene3D" id="3.30.565.10">
    <property type="entry name" value="Histidine kinase-like ATPase, C-terminal domain"/>
    <property type="match status" value="1"/>
</dbReference>
<reference evidence="8 9" key="1">
    <citation type="submission" date="2020-04" db="EMBL/GenBank/DDBJ databases">
        <title>Genome sequence of Altibacter aquimarinus strain ALE3EI.</title>
        <authorList>
            <person name="Oh H.-M."/>
            <person name="Jang D."/>
        </authorList>
    </citation>
    <scope>NUCLEOTIDE SEQUENCE [LARGE SCALE GENOMIC DNA]</scope>
    <source>
        <strain evidence="8 9">ALE3EI</strain>
    </source>
</reference>
<dbReference type="KEGG" id="alti:ALE3EI_0434"/>
<dbReference type="EC" id="2.7.13.3" evidence="2"/>
<feature type="transmembrane region" description="Helical" evidence="7">
    <location>
        <begin position="330"/>
        <end position="349"/>
    </location>
</feature>
<keyword evidence="6" id="KW-0802">TPR repeat</keyword>
<dbReference type="SUPFAM" id="SSF55874">
    <property type="entry name" value="ATPase domain of HSP90 chaperone/DNA topoisomerase II/histidine kinase"/>
    <property type="match status" value="1"/>
</dbReference>
<dbReference type="InterPro" id="IPR019734">
    <property type="entry name" value="TPR_rpt"/>
</dbReference>
<dbReference type="SMART" id="SM00028">
    <property type="entry name" value="TPR"/>
    <property type="match status" value="3"/>
</dbReference>